<dbReference type="KEGG" id="rba:RB3048"/>
<accession>Q7UUV0</accession>
<protein>
    <submittedName>
        <fullName evidence="1">Uncharacterized protein</fullName>
    </submittedName>
</protein>
<reference evidence="1 2" key="1">
    <citation type="journal article" date="2003" name="Proc. Natl. Acad. Sci. U.S.A.">
        <title>Complete genome sequence of the marine planctomycete Pirellula sp. strain 1.</title>
        <authorList>
            <person name="Gloeckner F.O."/>
            <person name="Kube M."/>
            <person name="Bauer M."/>
            <person name="Teeling H."/>
            <person name="Lombardot T."/>
            <person name="Ludwig W."/>
            <person name="Gade D."/>
            <person name="Beck A."/>
            <person name="Borzym K."/>
            <person name="Heitmann K."/>
            <person name="Rabus R."/>
            <person name="Schlesner H."/>
            <person name="Amann R."/>
            <person name="Reinhardt R."/>
        </authorList>
    </citation>
    <scope>NUCLEOTIDE SEQUENCE [LARGE SCALE GENOMIC DNA]</scope>
    <source>
        <strain evidence="2">DSM 10527 / NCIMB 13988 / SH1</strain>
    </source>
</reference>
<gene>
    <name evidence="1" type="ordered locus">RB3048</name>
</gene>
<keyword evidence="2" id="KW-1185">Reference proteome</keyword>
<dbReference type="InParanoid" id="Q7UUV0"/>
<dbReference type="EnsemblBacteria" id="CAD72977">
    <property type="protein sequence ID" value="CAD72977"/>
    <property type="gene ID" value="RB3048"/>
</dbReference>
<name>Q7UUV0_RHOBA</name>
<dbReference type="EMBL" id="BX294138">
    <property type="protein sequence ID" value="CAD72977.1"/>
    <property type="molecule type" value="Genomic_DNA"/>
</dbReference>
<evidence type="ECO:0000313" key="1">
    <source>
        <dbReference type="EMBL" id="CAD72977.1"/>
    </source>
</evidence>
<dbReference type="Proteomes" id="UP000001025">
    <property type="component" value="Chromosome"/>
</dbReference>
<evidence type="ECO:0000313" key="2">
    <source>
        <dbReference type="Proteomes" id="UP000001025"/>
    </source>
</evidence>
<dbReference type="AlphaFoldDB" id="Q7UUV0"/>
<organism evidence="1 2">
    <name type="scientific">Rhodopirellula baltica (strain DSM 10527 / NCIMB 13988 / SH1)</name>
    <dbReference type="NCBI Taxonomy" id="243090"/>
    <lineage>
        <taxon>Bacteria</taxon>
        <taxon>Pseudomonadati</taxon>
        <taxon>Planctomycetota</taxon>
        <taxon>Planctomycetia</taxon>
        <taxon>Pirellulales</taxon>
        <taxon>Pirellulaceae</taxon>
        <taxon>Rhodopirellula</taxon>
    </lineage>
</organism>
<proteinExistence type="predicted"/>
<sequence>MPSALWRIVEKFDQVDRAGRVLQDAVEKYNLYSANAELLLNVSLPKRGMSVQLPRCRSGGLRRVDIGVQEPVFAVRSSFRQRSRSSSH</sequence>
<dbReference type="HOGENOM" id="CLU_2466906_0_0_0"/>
<dbReference type="STRING" id="243090.RB3048"/>